<dbReference type="Gene3D" id="3.40.50.300">
    <property type="entry name" value="P-loop containing nucleotide triphosphate hydrolases"/>
    <property type="match status" value="2"/>
</dbReference>
<dbReference type="PROSITE" id="PS51198">
    <property type="entry name" value="UVRD_HELICASE_ATP_BIND"/>
    <property type="match status" value="1"/>
</dbReference>
<dbReference type="PANTHER" id="PTHR11070">
    <property type="entry name" value="UVRD / RECB / PCRA DNA HELICASE FAMILY MEMBER"/>
    <property type="match status" value="1"/>
</dbReference>
<dbReference type="Pfam" id="PF13361">
    <property type="entry name" value="UvrD_C"/>
    <property type="match status" value="1"/>
</dbReference>
<comment type="catalytic activity">
    <reaction evidence="10">
        <text>ATP + H2O = ADP + phosphate + H(+)</text>
        <dbReference type="Rhea" id="RHEA:13065"/>
        <dbReference type="ChEBI" id="CHEBI:15377"/>
        <dbReference type="ChEBI" id="CHEBI:15378"/>
        <dbReference type="ChEBI" id="CHEBI:30616"/>
        <dbReference type="ChEBI" id="CHEBI:43474"/>
        <dbReference type="ChEBI" id="CHEBI:456216"/>
        <dbReference type="EC" id="5.6.2.4"/>
    </reaction>
</comment>
<evidence type="ECO:0000259" key="12">
    <source>
        <dbReference type="PROSITE" id="PS51198"/>
    </source>
</evidence>
<dbReference type="InterPro" id="IPR027417">
    <property type="entry name" value="P-loop_NTPase"/>
</dbReference>
<gene>
    <name evidence="14" type="ORF">WMO37_07725</name>
</gene>
<evidence type="ECO:0000256" key="6">
    <source>
        <dbReference type="ARBA" id="ARBA00023125"/>
    </source>
</evidence>
<reference evidence="14" key="1">
    <citation type="submission" date="2024-03" db="EMBL/GenBank/DDBJ databases">
        <title>Human intestinal bacterial collection.</title>
        <authorList>
            <person name="Pauvert C."/>
            <person name="Hitch T.C.A."/>
            <person name="Clavel T."/>
        </authorList>
    </citation>
    <scope>NUCLEOTIDE SEQUENCE [LARGE SCALE GENOMIC DNA]</scope>
    <source>
        <strain evidence="14">CLA-AA-H89B</strain>
    </source>
</reference>
<comment type="similarity">
    <text evidence="1">Belongs to the helicase family. UvrD subfamily.</text>
</comment>
<dbReference type="EMBL" id="JBBMFS010000005">
    <property type="protein sequence ID" value="MEQ2554908.1"/>
    <property type="molecule type" value="Genomic_DNA"/>
</dbReference>
<keyword evidence="7" id="KW-0413">Isomerase</keyword>
<keyword evidence="4 11" id="KW-0347">Helicase</keyword>
<dbReference type="InterPro" id="IPR014016">
    <property type="entry name" value="UvrD-like_ATP-bd"/>
</dbReference>
<dbReference type="PROSITE" id="PS51217">
    <property type="entry name" value="UVRD_HELICASE_CTER"/>
    <property type="match status" value="1"/>
</dbReference>
<keyword evidence="15" id="KW-1185">Reference proteome</keyword>
<dbReference type="Proteomes" id="UP001546774">
    <property type="component" value="Unassembled WGS sequence"/>
</dbReference>
<dbReference type="SUPFAM" id="SSF52540">
    <property type="entry name" value="P-loop containing nucleoside triphosphate hydrolases"/>
    <property type="match status" value="1"/>
</dbReference>
<comment type="caution">
    <text evidence="14">The sequence shown here is derived from an EMBL/GenBank/DDBJ whole genome shotgun (WGS) entry which is preliminary data.</text>
</comment>
<evidence type="ECO:0000256" key="11">
    <source>
        <dbReference type="PROSITE-ProRule" id="PRU00560"/>
    </source>
</evidence>
<evidence type="ECO:0000256" key="10">
    <source>
        <dbReference type="ARBA" id="ARBA00048988"/>
    </source>
</evidence>
<organism evidence="14 15">
    <name type="scientific">Lachnospira intestinalis</name>
    <dbReference type="NCBI Taxonomy" id="3133158"/>
    <lineage>
        <taxon>Bacteria</taxon>
        <taxon>Bacillati</taxon>
        <taxon>Bacillota</taxon>
        <taxon>Clostridia</taxon>
        <taxon>Lachnospirales</taxon>
        <taxon>Lachnospiraceae</taxon>
        <taxon>Lachnospira</taxon>
    </lineage>
</organism>
<evidence type="ECO:0000256" key="9">
    <source>
        <dbReference type="ARBA" id="ARBA00034808"/>
    </source>
</evidence>
<evidence type="ECO:0000256" key="2">
    <source>
        <dbReference type="ARBA" id="ARBA00022741"/>
    </source>
</evidence>
<evidence type="ECO:0000259" key="13">
    <source>
        <dbReference type="PROSITE" id="PS51217"/>
    </source>
</evidence>
<comment type="catalytic activity">
    <reaction evidence="8">
        <text>Couples ATP hydrolysis with the unwinding of duplex DNA by translocating in the 3'-5' direction.</text>
        <dbReference type="EC" id="5.6.2.4"/>
    </reaction>
</comment>
<proteinExistence type="inferred from homology"/>
<dbReference type="Pfam" id="PF00580">
    <property type="entry name" value="UvrD-helicase"/>
    <property type="match status" value="1"/>
</dbReference>
<dbReference type="InterPro" id="IPR013986">
    <property type="entry name" value="DExx_box_DNA_helicase_dom_sf"/>
</dbReference>
<dbReference type="Gene3D" id="1.10.486.10">
    <property type="entry name" value="PCRA, domain 4"/>
    <property type="match status" value="1"/>
</dbReference>
<dbReference type="InterPro" id="IPR000212">
    <property type="entry name" value="DNA_helicase_UvrD/REP"/>
</dbReference>
<sequence>MSQRQATKEQQQIIEATEGNIRVRAVPGSGKTFALTKRIVYLILELYVEPSSIVAMTFTNKAANEMKYRLKKMIGDFATCYAGTFHGYCNLILKEEIYRLSYPKTFVILDKKAQVDLIREVADELGFSLKDFTAKEYADKICEEKQDRAYIPLMLDTGRETLQKKIGHTEDPFYQVYYSYLKKQRDNYVLDFEDIIQFAIYILTQYKEALKKWQSRCQYLLCDEYQDVNKNQEYLLYLLSGKYHNLTVVGDDDQCIYGWRGSDVEYMVHFNERYENVVDYSLSRNFRSTPEIVATANSLIEKNQNRLEKQMYTKNPHGAKPVYNCLPYEKDEAVWIAEQIEAAVSTGKKYADNTVLVRAASQTRALEEAFLAKKIPYKILNGARFYDSEEIRTVLAYLRMVYAPNDLDFLWTIKRPRKGFGKKSIEDLKKYAAEHEIGLFQALGEQIEQGIVKKEVIDTYYKNISELHKEYDKYSCKELVNRVLDFGYREELEQDVEQRRLDNVTELITAIAAMEAENQDKLSLEELLAHFALFTAQDDDDEKNVVKVMTIHTAKGLEFDIVFICGLVDGQFPSRRLRNEDELEEERRLFYVAVTRAKTRLYLSSYAAKSEGFPVRPSAFIQDIDYNLLECVGNVVQNGQTTPQMLPKKTFDVGDKVEHKIFGVGTIVDINLSTQSYEIDFEKLTGTRKIMFRAELKKV</sequence>
<dbReference type="PANTHER" id="PTHR11070:SF2">
    <property type="entry name" value="ATP-DEPENDENT DNA HELICASE SRS2"/>
    <property type="match status" value="1"/>
</dbReference>
<name>A0ABV1H5C4_9FIRM</name>
<dbReference type="InterPro" id="IPR014017">
    <property type="entry name" value="DNA_helicase_UvrD-like_C"/>
</dbReference>
<dbReference type="EC" id="5.6.2.4" evidence="9"/>
<evidence type="ECO:0000256" key="3">
    <source>
        <dbReference type="ARBA" id="ARBA00022801"/>
    </source>
</evidence>
<feature type="binding site" evidence="11">
    <location>
        <begin position="25"/>
        <end position="32"/>
    </location>
    <ligand>
        <name>ATP</name>
        <dbReference type="ChEBI" id="CHEBI:30616"/>
    </ligand>
</feature>
<evidence type="ECO:0000313" key="14">
    <source>
        <dbReference type="EMBL" id="MEQ2554908.1"/>
    </source>
</evidence>
<accession>A0ABV1H5C4</accession>
<feature type="domain" description="UvrD-like helicase ATP-binding" evidence="12">
    <location>
        <begin position="4"/>
        <end position="289"/>
    </location>
</feature>
<evidence type="ECO:0000256" key="7">
    <source>
        <dbReference type="ARBA" id="ARBA00023235"/>
    </source>
</evidence>
<keyword evidence="6" id="KW-0238">DNA-binding</keyword>
<evidence type="ECO:0000256" key="8">
    <source>
        <dbReference type="ARBA" id="ARBA00034617"/>
    </source>
</evidence>
<protein>
    <recommendedName>
        <fullName evidence="9">DNA 3'-5' helicase</fullName>
        <ecNumber evidence="9">5.6.2.4</ecNumber>
    </recommendedName>
</protein>
<keyword evidence="5 11" id="KW-0067">ATP-binding</keyword>
<dbReference type="Pfam" id="PF21196">
    <property type="entry name" value="PcrA_UvrD_tudor"/>
    <property type="match status" value="1"/>
</dbReference>
<evidence type="ECO:0000256" key="5">
    <source>
        <dbReference type="ARBA" id="ARBA00022840"/>
    </source>
</evidence>
<evidence type="ECO:0000256" key="1">
    <source>
        <dbReference type="ARBA" id="ARBA00009922"/>
    </source>
</evidence>
<dbReference type="CDD" id="cd17932">
    <property type="entry name" value="DEXQc_UvrD"/>
    <property type="match status" value="1"/>
</dbReference>
<dbReference type="Gene3D" id="1.10.10.160">
    <property type="match status" value="1"/>
</dbReference>
<keyword evidence="2 11" id="KW-0547">Nucleotide-binding</keyword>
<keyword evidence="3 11" id="KW-0378">Hydrolase</keyword>
<evidence type="ECO:0000256" key="4">
    <source>
        <dbReference type="ARBA" id="ARBA00022806"/>
    </source>
</evidence>
<feature type="domain" description="UvrD-like helicase C-terminal" evidence="13">
    <location>
        <begin position="290"/>
        <end position="556"/>
    </location>
</feature>
<evidence type="ECO:0000313" key="15">
    <source>
        <dbReference type="Proteomes" id="UP001546774"/>
    </source>
</evidence>